<evidence type="ECO:0000256" key="2">
    <source>
        <dbReference type="ARBA" id="ARBA00022679"/>
    </source>
</evidence>
<dbReference type="Gene3D" id="3.90.550.10">
    <property type="entry name" value="Spore Coat Polysaccharide Biosynthesis Protein SpsA, Chain A"/>
    <property type="match status" value="1"/>
</dbReference>
<feature type="non-terminal residue" evidence="4">
    <location>
        <position position="280"/>
    </location>
</feature>
<keyword evidence="1" id="KW-0328">Glycosyltransferase</keyword>
<accession>X0SRL6</accession>
<keyword evidence="3" id="KW-1133">Transmembrane helix</keyword>
<evidence type="ECO:0000256" key="3">
    <source>
        <dbReference type="SAM" id="Phobius"/>
    </source>
</evidence>
<dbReference type="CDD" id="cd06438">
    <property type="entry name" value="EpsO_like"/>
    <property type="match status" value="1"/>
</dbReference>
<evidence type="ECO:0000313" key="4">
    <source>
        <dbReference type="EMBL" id="GAF83768.1"/>
    </source>
</evidence>
<keyword evidence="2" id="KW-0808">Transferase</keyword>
<dbReference type="AlphaFoldDB" id="X0SRL6"/>
<comment type="caution">
    <text evidence="4">The sequence shown here is derived from an EMBL/GenBank/DDBJ whole genome shotgun (WGS) entry which is preliminary data.</text>
</comment>
<reference evidence="4" key="1">
    <citation type="journal article" date="2014" name="Front. Microbiol.">
        <title>High frequency of phylogenetically diverse reductive dehalogenase-homologous genes in deep subseafloor sedimentary metagenomes.</title>
        <authorList>
            <person name="Kawai M."/>
            <person name="Futagami T."/>
            <person name="Toyoda A."/>
            <person name="Takaki Y."/>
            <person name="Nishi S."/>
            <person name="Hori S."/>
            <person name="Arai W."/>
            <person name="Tsubouchi T."/>
            <person name="Morono Y."/>
            <person name="Uchiyama I."/>
            <person name="Ito T."/>
            <person name="Fujiyama A."/>
            <person name="Inagaki F."/>
            <person name="Takami H."/>
        </authorList>
    </citation>
    <scope>NUCLEOTIDE SEQUENCE</scope>
    <source>
        <strain evidence="4">Expedition CK06-06</strain>
    </source>
</reference>
<sequence>MANSLSIVFLLAVSLPLAYLYLLALAAIRSRSTRASQQPRHRFAIAIPAHNEEAVIGRTVVTLRGLDYPSHLFDIHVVADHCTDRSAQVVRAAGAIVHERHEEPQGSKGAALRWLFQRVLNPESEVMSPKPCDAVVVFDADTQVDAGFLRAMAARLSQGEQVIQGQHRISNPQDGWFAALTWATFLVDNRFQNQGRANLGLSAKNMGDSICLRSDVLRRMGWGEGLTDDYALRLRLLLHGIRITYEPAAVGYGEAPATWAVARRQHERWLAGTYRSSRRY</sequence>
<dbReference type="SUPFAM" id="SSF53448">
    <property type="entry name" value="Nucleotide-diphospho-sugar transferases"/>
    <property type="match status" value="1"/>
</dbReference>
<organism evidence="4">
    <name type="scientific">marine sediment metagenome</name>
    <dbReference type="NCBI Taxonomy" id="412755"/>
    <lineage>
        <taxon>unclassified sequences</taxon>
        <taxon>metagenomes</taxon>
        <taxon>ecological metagenomes</taxon>
    </lineage>
</organism>
<evidence type="ECO:0008006" key="5">
    <source>
        <dbReference type="Google" id="ProtNLM"/>
    </source>
</evidence>
<feature type="transmembrane region" description="Helical" evidence="3">
    <location>
        <begin position="6"/>
        <end position="28"/>
    </location>
</feature>
<name>X0SRL6_9ZZZZ</name>
<dbReference type="InterPro" id="IPR029044">
    <property type="entry name" value="Nucleotide-diphossugar_trans"/>
</dbReference>
<dbReference type="PANTHER" id="PTHR43630">
    <property type="entry name" value="POLY-BETA-1,6-N-ACETYL-D-GLUCOSAMINE SYNTHASE"/>
    <property type="match status" value="1"/>
</dbReference>
<evidence type="ECO:0000256" key="1">
    <source>
        <dbReference type="ARBA" id="ARBA00022676"/>
    </source>
</evidence>
<dbReference type="GO" id="GO:0016757">
    <property type="term" value="F:glycosyltransferase activity"/>
    <property type="evidence" value="ECO:0007669"/>
    <property type="project" value="UniProtKB-KW"/>
</dbReference>
<protein>
    <recommendedName>
        <fullName evidence="5">Glycosyltransferase 2-like domain-containing protein</fullName>
    </recommendedName>
</protein>
<dbReference type="Pfam" id="PF13641">
    <property type="entry name" value="Glyco_tranf_2_3"/>
    <property type="match status" value="1"/>
</dbReference>
<gene>
    <name evidence="4" type="ORF">S01H1_06817</name>
</gene>
<dbReference type="EMBL" id="BARS01003514">
    <property type="protein sequence ID" value="GAF83768.1"/>
    <property type="molecule type" value="Genomic_DNA"/>
</dbReference>
<keyword evidence="3" id="KW-0812">Transmembrane</keyword>
<keyword evidence="3" id="KW-0472">Membrane</keyword>
<dbReference type="PANTHER" id="PTHR43630:SF1">
    <property type="entry name" value="POLY-BETA-1,6-N-ACETYL-D-GLUCOSAMINE SYNTHASE"/>
    <property type="match status" value="1"/>
</dbReference>
<proteinExistence type="predicted"/>